<dbReference type="Pfam" id="PF00561">
    <property type="entry name" value="Abhydrolase_1"/>
    <property type="match status" value="1"/>
</dbReference>
<name>A0A239B8G9_9ACTN</name>
<organism evidence="2 3">
    <name type="scientific">Actinoplanes regularis</name>
    <dbReference type="NCBI Taxonomy" id="52697"/>
    <lineage>
        <taxon>Bacteria</taxon>
        <taxon>Bacillati</taxon>
        <taxon>Actinomycetota</taxon>
        <taxon>Actinomycetes</taxon>
        <taxon>Micromonosporales</taxon>
        <taxon>Micromonosporaceae</taxon>
        <taxon>Actinoplanes</taxon>
    </lineage>
</organism>
<dbReference type="PANTHER" id="PTHR43433">
    <property type="entry name" value="HYDROLASE, ALPHA/BETA FOLD FAMILY PROTEIN"/>
    <property type="match status" value="1"/>
</dbReference>
<protein>
    <submittedName>
        <fullName evidence="2">Pimeloyl-ACP methyl ester carboxylesterase</fullName>
    </submittedName>
</protein>
<dbReference type="AlphaFoldDB" id="A0A239B8G9"/>
<dbReference type="GO" id="GO:0003824">
    <property type="term" value="F:catalytic activity"/>
    <property type="evidence" value="ECO:0007669"/>
    <property type="project" value="UniProtKB-ARBA"/>
</dbReference>
<evidence type="ECO:0000313" key="2">
    <source>
        <dbReference type="EMBL" id="SNS03831.1"/>
    </source>
</evidence>
<dbReference type="InterPro" id="IPR029058">
    <property type="entry name" value="AB_hydrolase_fold"/>
</dbReference>
<dbReference type="InterPro" id="IPR000073">
    <property type="entry name" value="AB_hydrolase_1"/>
</dbReference>
<reference evidence="2 3" key="1">
    <citation type="submission" date="2017-06" db="EMBL/GenBank/DDBJ databases">
        <authorList>
            <person name="Kim H.J."/>
            <person name="Triplett B.A."/>
        </authorList>
    </citation>
    <scope>NUCLEOTIDE SEQUENCE [LARGE SCALE GENOMIC DNA]</scope>
    <source>
        <strain evidence="2 3">DSM 43151</strain>
    </source>
</reference>
<sequence length="288" mass="31023">MSSRFEITVDDRVLTAEVTGAPDGIPVFLLHGTPGSCAGPKPRSSVLYRQGVRLICYDRPGYGGSTRMPGRHVADAAHDVEAVADGMGLDGFCVVGRSGGGPHALACAALLPDRVARAAVLVGLAPANAAGLDWYEGMSAENARNHAEADQGDAELMREMTALAVRTAADPESLIEELRTQAAEPDLRFMQSVMYRRLLSASYAEALRVGPYGWIDDILAFRGDWGFVLDHIVPPVRLWHGADDTFSPASHSRWLAERIPRAEVHVQYGAAHFGAVEVLPRILSWLTA</sequence>
<dbReference type="InterPro" id="IPR050471">
    <property type="entry name" value="AB_hydrolase"/>
</dbReference>
<dbReference type="PANTHER" id="PTHR43433:SF10">
    <property type="entry name" value="AB HYDROLASE-1 DOMAIN-CONTAINING PROTEIN"/>
    <property type="match status" value="1"/>
</dbReference>
<proteinExistence type="predicted"/>
<gene>
    <name evidence="2" type="ORF">SAMN06264365_10915</name>
</gene>
<dbReference type="SUPFAM" id="SSF53474">
    <property type="entry name" value="alpha/beta-Hydrolases"/>
    <property type="match status" value="1"/>
</dbReference>
<dbReference type="Gene3D" id="3.40.50.1820">
    <property type="entry name" value="alpha/beta hydrolase"/>
    <property type="match status" value="1"/>
</dbReference>
<evidence type="ECO:0000259" key="1">
    <source>
        <dbReference type="Pfam" id="PF00561"/>
    </source>
</evidence>
<dbReference type="RefSeq" id="WP_239138461.1">
    <property type="nucleotide sequence ID" value="NZ_BOMU01000059.1"/>
</dbReference>
<dbReference type="EMBL" id="FZNR01000009">
    <property type="protein sequence ID" value="SNS03831.1"/>
    <property type="molecule type" value="Genomic_DNA"/>
</dbReference>
<accession>A0A239B8G9</accession>
<keyword evidence="3" id="KW-1185">Reference proteome</keyword>
<dbReference type="PRINTS" id="PR00111">
    <property type="entry name" value="ABHYDROLASE"/>
</dbReference>
<dbReference type="Proteomes" id="UP000198415">
    <property type="component" value="Unassembled WGS sequence"/>
</dbReference>
<feature type="domain" description="AB hydrolase-1" evidence="1">
    <location>
        <begin position="26"/>
        <end position="274"/>
    </location>
</feature>
<evidence type="ECO:0000313" key="3">
    <source>
        <dbReference type="Proteomes" id="UP000198415"/>
    </source>
</evidence>